<keyword evidence="12" id="KW-1185">Reference proteome</keyword>
<accession>A0ABW3CQ93</accession>
<dbReference type="PANTHER" id="PTHR46193">
    <property type="entry name" value="6-PHOSPHOGLUCONATE PHOSPHATASE"/>
    <property type="match status" value="1"/>
</dbReference>
<evidence type="ECO:0000313" key="12">
    <source>
        <dbReference type="Proteomes" id="UP001597083"/>
    </source>
</evidence>
<evidence type="ECO:0000313" key="11">
    <source>
        <dbReference type="EMBL" id="MFD0855828.1"/>
    </source>
</evidence>
<dbReference type="InterPro" id="IPR023214">
    <property type="entry name" value="HAD_sf"/>
</dbReference>
<dbReference type="Gene3D" id="3.40.50.1000">
    <property type="entry name" value="HAD superfamily/HAD-like"/>
    <property type="match status" value="1"/>
</dbReference>
<evidence type="ECO:0000256" key="1">
    <source>
        <dbReference type="ARBA" id="ARBA00001946"/>
    </source>
</evidence>
<comment type="similarity">
    <text evidence="2">Belongs to the HAD-like hydrolase superfamily. CbbY/CbbZ/Gph/YieH family.</text>
</comment>
<proteinExistence type="inferred from homology"/>
<evidence type="ECO:0000256" key="5">
    <source>
        <dbReference type="ARBA" id="ARBA00022842"/>
    </source>
</evidence>
<dbReference type="Gene3D" id="1.10.150.240">
    <property type="entry name" value="Putative phosphatase, domain 2"/>
    <property type="match status" value="1"/>
</dbReference>
<comment type="catalytic activity">
    <reaction evidence="8">
        <text>beta-D-glucose 1-phosphate = beta-D-glucose 6-phosphate</text>
        <dbReference type="Rhea" id="RHEA:20113"/>
        <dbReference type="ChEBI" id="CHEBI:57684"/>
        <dbReference type="ChEBI" id="CHEBI:58247"/>
        <dbReference type="EC" id="5.4.2.6"/>
    </reaction>
</comment>
<dbReference type="InterPro" id="IPR023198">
    <property type="entry name" value="PGP-like_dom2"/>
</dbReference>
<comment type="caution">
    <text evidence="11">The sequence shown here is derived from an EMBL/GenBank/DDBJ whole genome shotgun (WGS) entry which is preliminary data.</text>
</comment>
<dbReference type="EMBL" id="JBHTIR010003809">
    <property type="protein sequence ID" value="MFD0855828.1"/>
    <property type="molecule type" value="Genomic_DNA"/>
</dbReference>
<dbReference type="GO" id="GO:0016787">
    <property type="term" value="F:hydrolase activity"/>
    <property type="evidence" value="ECO:0007669"/>
    <property type="project" value="UniProtKB-KW"/>
</dbReference>
<keyword evidence="5" id="KW-0460">Magnesium</keyword>
<dbReference type="NCBIfam" id="TIGR02009">
    <property type="entry name" value="PGMB-YQAB-SF"/>
    <property type="match status" value="1"/>
</dbReference>
<sequence>MSPSIALQDFDAVLFELDGVLTTSRAVHAAAWKQMFDEFLLTWDERRGSENPPFDDQADYTAYVDGKPREAGVRGFLASRGIELPEGRPDSSPGEESVWGLGNRKQQLVEAQLKRVGVEVFPGSIAWVRELREAGIRTAVVSSSRNCAAIMERAGINNLFDTVVDGDTALELHLPGKPAPDMFLEAAHRLEVSPQRAIVVEDAPAGVEAGHAGGFGLVVGVARGGQ</sequence>
<dbReference type="EC" id="5.4.2.6" evidence="9"/>
<comment type="cofactor">
    <cofactor evidence="1">
        <name>Mg(2+)</name>
        <dbReference type="ChEBI" id="CHEBI:18420"/>
    </cofactor>
</comment>
<evidence type="ECO:0000256" key="8">
    <source>
        <dbReference type="ARBA" id="ARBA00044926"/>
    </source>
</evidence>
<keyword evidence="3" id="KW-0597">Phosphoprotein</keyword>
<protein>
    <recommendedName>
        <fullName evidence="10">Beta-phosphoglucomutase</fullName>
        <ecNumber evidence="9">5.4.2.6</ecNumber>
    </recommendedName>
</protein>
<organism evidence="11 12">
    <name type="scientific">Actinomadura adrarensis</name>
    <dbReference type="NCBI Taxonomy" id="1819600"/>
    <lineage>
        <taxon>Bacteria</taxon>
        <taxon>Bacillati</taxon>
        <taxon>Actinomycetota</taxon>
        <taxon>Actinomycetes</taxon>
        <taxon>Streptosporangiales</taxon>
        <taxon>Thermomonosporaceae</taxon>
        <taxon>Actinomadura</taxon>
    </lineage>
</organism>
<evidence type="ECO:0000256" key="2">
    <source>
        <dbReference type="ARBA" id="ARBA00006171"/>
    </source>
</evidence>
<name>A0ABW3CQ93_9ACTN</name>
<feature type="non-terminal residue" evidence="11">
    <location>
        <position position="226"/>
    </location>
</feature>
<dbReference type="NCBIfam" id="TIGR01509">
    <property type="entry name" value="HAD-SF-IA-v3"/>
    <property type="match status" value="1"/>
</dbReference>
<evidence type="ECO:0000256" key="7">
    <source>
        <dbReference type="ARBA" id="ARBA00023277"/>
    </source>
</evidence>
<dbReference type="InterPro" id="IPR036412">
    <property type="entry name" value="HAD-like_sf"/>
</dbReference>
<dbReference type="PANTHER" id="PTHR46193:SF18">
    <property type="entry name" value="HEXITOL PHOSPHATASE B"/>
    <property type="match status" value="1"/>
</dbReference>
<gene>
    <name evidence="11" type="ORF">ACFQ07_26535</name>
</gene>
<keyword evidence="7" id="KW-0119">Carbohydrate metabolism</keyword>
<evidence type="ECO:0000256" key="9">
    <source>
        <dbReference type="ARBA" id="ARBA00044968"/>
    </source>
</evidence>
<evidence type="ECO:0000256" key="4">
    <source>
        <dbReference type="ARBA" id="ARBA00022723"/>
    </source>
</evidence>
<evidence type="ECO:0000256" key="3">
    <source>
        <dbReference type="ARBA" id="ARBA00022553"/>
    </source>
</evidence>
<keyword evidence="11" id="KW-0378">Hydrolase</keyword>
<dbReference type="InterPro" id="IPR010976">
    <property type="entry name" value="B-phosphoglucomutase_hydrolase"/>
</dbReference>
<keyword evidence="4" id="KW-0479">Metal-binding</keyword>
<evidence type="ECO:0000256" key="6">
    <source>
        <dbReference type="ARBA" id="ARBA00023235"/>
    </source>
</evidence>
<dbReference type="InterPro" id="IPR051600">
    <property type="entry name" value="Beta-PGM-like"/>
</dbReference>
<evidence type="ECO:0000256" key="10">
    <source>
        <dbReference type="ARBA" id="ARBA00044991"/>
    </source>
</evidence>
<keyword evidence="6" id="KW-0413">Isomerase</keyword>
<dbReference type="Pfam" id="PF00702">
    <property type="entry name" value="Hydrolase"/>
    <property type="match status" value="1"/>
</dbReference>
<dbReference type="InterPro" id="IPR006439">
    <property type="entry name" value="HAD-SF_hydro_IA"/>
</dbReference>
<dbReference type="Proteomes" id="UP001597083">
    <property type="component" value="Unassembled WGS sequence"/>
</dbReference>
<dbReference type="SUPFAM" id="SSF56784">
    <property type="entry name" value="HAD-like"/>
    <property type="match status" value="1"/>
</dbReference>
<reference evidence="12" key="1">
    <citation type="journal article" date="2019" name="Int. J. Syst. Evol. Microbiol.">
        <title>The Global Catalogue of Microorganisms (GCM) 10K type strain sequencing project: providing services to taxonomists for standard genome sequencing and annotation.</title>
        <authorList>
            <consortium name="The Broad Institute Genomics Platform"/>
            <consortium name="The Broad Institute Genome Sequencing Center for Infectious Disease"/>
            <person name="Wu L."/>
            <person name="Ma J."/>
        </authorList>
    </citation>
    <scope>NUCLEOTIDE SEQUENCE [LARGE SCALE GENOMIC DNA]</scope>
    <source>
        <strain evidence="12">JCM 31696</strain>
    </source>
</reference>